<name>A0A317FAA1_9PROT</name>
<evidence type="ECO:0000313" key="3">
    <source>
        <dbReference type="Proteomes" id="UP000245765"/>
    </source>
</evidence>
<protein>
    <recommendedName>
        <fullName evidence="1">Methyltransferase domain-containing protein</fullName>
    </recommendedName>
</protein>
<proteinExistence type="predicted"/>
<gene>
    <name evidence="2" type="ORF">DFH01_19320</name>
</gene>
<keyword evidence="3" id="KW-1185">Reference proteome</keyword>
<comment type="caution">
    <text evidence="2">The sequence shown here is derived from an EMBL/GenBank/DDBJ whole genome shotgun (WGS) entry which is preliminary data.</text>
</comment>
<feature type="domain" description="Methyltransferase" evidence="1">
    <location>
        <begin position="88"/>
        <end position="181"/>
    </location>
</feature>
<dbReference type="RefSeq" id="WP_109872101.1">
    <property type="nucleotide sequence ID" value="NZ_QGNA01000004.1"/>
</dbReference>
<dbReference type="PANTHER" id="PTHR43591:SF24">
    <property type="entry name" value="2-METHOXY-6-POLYPRENYL-1,4-BENZOQUINOL METHYLASE, MITOCHONDRIAL"/>
    <property type="match status" value="1"/>
</dbReference>
<dbReference type="PANTHER" id="PTHR43591">
    <property type="entry name" value="METHYLTRANSFERASE"/>
    <property type="match status" value="1"/>
</dbReference>
<evidence type="ECO:0000313" key="2">
    <source>
        <dbReference type="EMBL" id="PWS35735.1"/>
    </source>
</evidence>
<sequence length="279" mass="29562">MSRLGDALGAARRRLGPRGRTLLDRLLYEAIYSVPAIARLHFFSGGYHPPEPGGPEVPALAASGPQVALYDFVLRVHPGASAPAPRRVLDIGCGLGGGLLVTATALPGAALAGVDQSRQGLRQARRLLNRAGFSADLRRADAGRLPFPDAQFDLVLAVGLATYVGWSAFLAEAARVTAPGGVVSMTMGTSWTAPSWTRERLELEGRATGLALRRFTDITPRCLAALEQAAPRHAAIIGRLPGPLRSYAAEWATLPGSRRHARYLAGERTDVAAMFVKTG</sequence>
<dbReference type="Gene3D" id="3.40.50.150">
    <property type="entry name" value="Vaccinia Virus protein VP39"/>
    <property type="match status" value="1"/>
</dbReference>
<organism evidence="2 3">
    <name type="scientific">Falsiroseomonas bella</name>
    <dbReference type="NCBI Taxonomy" id="2184016"/>
    <lineage>
        <taxon>Bacteria</taxon>
        <taxon>Pseudomonadati</taxon>
        <taxon>Pseudomonadota</taxon>
        <taxon>Alphaproteobacteria</taxon>
        <taxon>Acetobacterales</taxon>
        <taxon>Roseomonadaceae</taxon>
        <taxon>Falsiroseomonas</taxon>
    </lineage>
</organism>
<dbReference type="GO" id="GO:0008168">
    <property type="term" value="F:methyltransferase activity"/>
    <property type="evidence" value="ECO:0007669"/>
    <property type="project" value="TreeGrafter"/>
</dbReference>
<dbReference type="Proteomes" id="UP000245765">
    <property type="component" value="Unassembled WGS sequence"/>
</dbReference>
<accession>A0A317FAA1</accession>
<evidence type="ECO:0000259" key="1">
    <source>
        <dbReference type="Pfam" id="PF13649"/>
    </source>
</evidence>
<dbReference type="CDD" id="cd02440">
    <property type="entry name" value="AdoMet_MTases"/>
    <property type="match status" value="1"/>
</dbReference>
<dbReference type="InterPro" id="IPR029063">
    <property type="entry name" value="SAM-dependent_MTases_sf"/>
</dbReference>
<reference evidence="3" key="1">
    <citation type="submission" date="2018-05" db="EMBL/GenBank/DDBJ databases">
        <authorList>
            <person name="Du Z."/>
            <person name="Wang X."/>
        </authorList>
    </citation>
    <scope>NUCLEOTIDE SEQUENCE [LARGE SCALE GENOMIC DNA]</scope>
    <source>
        <strain evidence="3">CQN31</strain>
    </source>
</reference>
<dbReference type="InterPro" id="IPR041698">
    <property type="entry name" value="Methyltransf_25"/>
</dbReference>
<dbReference type="OrthoDB" id="7856199at2"/>
<dbReference type="SUPFAM" id="SSF53335">
    <property type="entry name" value="S-adenosyl-L-methionine-dependent methyltransferases"/>
    <property type="match status" value="1"/>
</dbReference>
<dbReference type="AlphaFoldDB" id="A0A317FAA1"/>
<dbReference type="Pfam" id="PF13649">
    <property type="entry name" value="Methyltransf_25"/>
    <property type="match status" value="1"/>
</dbReference>
<dbReference type="EMBL" id="QGNA01000004">
    <property type="protein sequence ID" value="PWS35735.1"/>
    <property type="molecule type" value="Genomic_DNA"/>
</dbReference>